<dbReference type="InterPro" id="IPR056879">
    <property type="entry name" value="RM3_Med14"/>
</dbReference>
<dbReference type="InterPro" id="IPR055113">
    <property type="entry name" value="Med14_RM2"/>
</dbReference>
<keyword evidence="13" id="KW-1185">Reference proteome</keyword>
<evidence type="ECO:0000259" key="11">
    <source>
        <dbReference type="Pfam" id="PF22981"/>
    </source>
</evidence>
<comment type="subcellular location">
    <subcellularLocation>
        <location evidence="1 9">Nucleus</location>
    </subcellularLocation>
</comment>
<dbReference type="Pfam" id="PF22981">
    <property type="entry name" value="RM2_Med14"/>
    <property type="match status" value="1"/>
</dbReference>
<dbReference type="OMA" id="EYNTKEC"/>
<dbReference type="InterPro" id="IPR055122">
    <property type="entry name" value="Med14_N"/>
</dbReference>
<comment type="function">
    <text evidence="9">Component of the Mediator complex, a coactivator involved in the regulated transcription of nearly all RNA polymerase II-dependent genes. Mediator functions as a bridge to convey information from gene-specific regulatory proteins to the basal RNA polymerase II transcription machinery. Mediator is recruited to promoters by direct interactions with regulatory proteins and serves as a scaffold for the assembly of a functional preinitiation complex with RNA polymerase II and the general transcription factors.</text>
</comment>
<evidence type="ECO:0000256" key="3">
    <source>
        <dbReference type="ARBA" id="ARBA00019619"/>
    </source>
</evidence>
<accession>A0A1I8B261</accession>
<dbReference type="WBParaSite" id="MhA1_Contig1245.frz3.fgene1">
    <property type="protein sequence ID" value="MhA1_Contig1245.frz3.fgene1"/>
    <property type="gene ID" value="MhA1_Contig1245.frz3.fgene1"/>
</dbReference>
<dbReference type="Pfam" id="PF08638">
    <property type="entry name" value="Med14"/>
    <property type="match status" value="1"/>
</dbReference>
<protein>
    <recommendedName>
        <fullName evidence="3 9">Mediator of RNA polymerase II transcription subunit 14</fullName>
    </recommendedName>
    <alternativeName>
        <fullName evidence="8 9">Mediator complex subunit 14</fullName>
    </alternativeName>
</protein>
<dbReference type="PANTHER" id="PTHR12809:SF2">
    <property type="entry name" value="MEDIATOR OF RNA POLYMERASE II TRANSCRIPTION SUBUNIT 14"/>
    <property type="match status" value="1"/>
</dbReference>
<feature type="domain" description="Mediator of RNA polymerase II transcription subunit 14 RM2" evidence="11">
    <location>
        <begin position="342"/>
        <end position="405"/>
    </location>
</feature>
<evidence type="ECO:0000259" key="10">
    <source>
        <dbReference type="Pfam" id="PF08638"/>
    </source>
</evidence>
<name>A0A1I8B261_MELHA</name>
<evidence type="ECO:0000256" key="7">
    <source>
        <dbReference type="ARBA" id="ARBA00023242"/>
    </source>
</evidence>
<evidence type="ECO:0000256" key="5">
    <source>
        <dbReference type="ARBA" id="ARBA00023159"/>
    </source>
</evidence>
<feature type="domain" description="Mediator complex subunit MED14 N-terminal" evidence="10">
    <location>
        <begin position="76"/>
        <end position="254"/>
    </location>
</feature>
<dbReference type="Pfam" id="PF25065">
    <property type="entry name" value="RM3_Med14"/>
    <property type="match status" value="1"/>
</dbReference>
<keyword evidence="5 9" id="KW-0010">Activator</keyword>
<dbReference type="GO" id="GO:0003712">
    <property type="term" value="F:transcription coregulator activity"/>
    <property type="evidence" value="ECO:0007669"/>
    <property type="project" value="UniProtKB-UniRule"/>
</dbReference>
<comment type="similarity">
    <text evidence="2 9">Belongs to the Mediator complex subunit 14 family.</text>
</comment>
<dbReference type="AlphaFoldDB" id="A0A1I8B261"/>
<dbReference type="GO" id="GO:0070847">
    <property type="term" value="C:core mediator complex"/>
    <property type="evidence" value="ECO:0007669"/>
    <property type="project" value="TreeGrafter"/>
</dbReference>
<sequence>MSSSTQIPSQSPAQHQMIMEQMKLNPAQNVGQTNSMTSTNPVNNEPVAKSVTSIASSSQNLKALLPAVPPQCGPPTVSLALLLDFAIHQTLHELQIISELNAKKKDQDRTINRTITVVQFAHSTRLIFVRLLAIVRWLKTNRKFEPLSSIRFLLDEQAARYVETADKLVEIARNELPNARLSVFHVPQAVDDRFVSTPPLAGREQRLTLRELNRVLEFHLAQSSRQLSPRIEQISIKNGMVTLTVPNEFEIVLTRLGDDMQTTKWCLLNIKILVTNAEVGQGQRLVHPLQVNFLHQMVQERLDNGEKPLFDAYNLLHTFCRSLQLDVLYCQATLIAKISSLYIRVEEYNTKECKLVIAYWLGGVQQQQSQQKHFRSKKQIHHYRFNIYGDKTDPHSTLRVKHHPAGPELPKLDQSFSLQRLLNETILFRCRERLLQTQRILEQAQPKQAKITHSGQCLLSLTCPLILTEECLPAETLIISANTFFGTVNCRVEALGRRDEINELEKQLNATNPSIKIIVHLLDRLRILILMERLQRAIVGLQVRKLNDNQALPLANKLTTIPKDRNIFQFIREDQFYLIIAFMPDDQTGVKIQFHLFSSAEGRLTMLDLDADQIIRSAPLPRLYAASSISASAAQSTSSKSNTQRNLHNQRLSEFFQRYRKGKNENK</sequence>
<evidence type="ECO:0000259" key="12">
    <source>
        <dbReference type="Pfam" id="PF25065"/>
    </source>
</evidence>
<keyword evidence="4 9" id="KW-0805">Transcription regulation</keyword>
<organism evidence="13 14">
    <name type="scientific">Meloidogyne hapla</name>
    <name type="common">Root-knot nematode worm</name>
    <dbReference type="NCBI Taxonomy" id="6305"/>
    <lineage>
        <taxon>Eukaryota</taxon>
        <taxon>Metazoa</taxon>
        <taxon>Ecdysozoa</taxon>
        <taxon>Nematoda</taxon>
        <taxon>Chromadorea</taxon>
        <taxon>Rhabditida</taxon>
        <taxon>Tylenchina</taxon>
        <taxon>Tylenchomorpha</taxon>
        <taxon>Tylenchoidea</taxon>
        <taxon>Meloidogynidae</taxon>
        <taxon>Meloidogyninae</taxon>
        <taxon>Meloidogyne</taxon>
    </lineage>
</organism>
<evidence type="ECO:0000313" key="14">
    <source>
        <dbReference type="WBParaSite" id="MhA1_Contig1245.frz3.fgene1"/>
    </source>
</evidence>
<evidence type="ECO:0000313" key="13">
    <source>
        <dbReference type="Proteomes" id="UP000095281"/>
    </source>
</evidence>
<evidence type="ECO:0000256" key="8">
    <source>
        <dbReference type="ARBA" id="ARBA00032007"/>
    </source>
</evidence>
<dbReference type="GO" id="GO:0006357">
    <property type="term" value="P:regulation of transcription by RNA polymerase II"/>
    <property type="evidence" value="ECO:0007669"/>
    <property type="project" value="InterPro"/>
</dbReference>
<evidence type="ECO:0000256" key="6">
    <source>
        <dbReference type="ARBA" id="ARBA00023163"/>
    </source>
</evidence>
<evidence type="ECO:0000256" key="1">
    <source>
        <dbReference type="ARBA" id="ARBA00004123"/>
    </source>
</evidence>
<keyword evidence="7 9" id="KW-0539">Nucleus</keyword>
<evidence type="ECO:0000256" key="4">
    <source>
        <dbReference type="ARBA" id="ARBA00023015"/>
    </source>
</evidence>
<evidence type="ECO:0000256" key="2">
    <source>
        <dbReference type="ARBA" id="ARBA00007813"/>
    </source>
</evidence>
<proteinExistence type="inferred from homology"/>
<dbReference type="GO" id="GO:0016592">
    <property type="term" value="C:mediator complex"/>
    <property type="evidence" value="ECO:0007669"/>
    <property type="project" value="UniProtKB-UniRule"/>
</dbReference>
<keyword evidence="6 9" id="KW-0804">Transcription</keyword>
<dbReference type="InterPro" id="IPR013947">
    <property type="entry name" value="Mediator_Med14"/>
</dbReference>
<evidence type="ECO:0000256" key="9">
    <source>
        <dbReference type="RuleBase" id="RU365082"/>
    </source>
</evidence>
<reference evidence="14" key="1">
    <citation type="submission" date="2016-11" db="UniProtKB">
        <authorList>
            <consortium name="WormBaseParasite"/>
        </authorList>
    </citation>
    <scope>IDENTIFICATION</scope>
</reference>
<dbReference type="Proteomes" id="UP000095281">
    <property type="component" value="Unplaced"/>
</dbReference>
<dbReference type="PANTHER" id="PTHR12809">
    <property type="entry name" value="MEDIATOR COMPLEX SUBUNIT"/>
    <property type="match status" value="1"/>
</dbReference>
<feature type="domain" description="Mediator of RNA polymerase II transcription subunit 14 RM3" evidence="12">
    <location>
        <begin position="420"/>
        <end position="533"/>
    </location>
</feature>
<comment type="subunit">
    <text evidence="9">Component of the Mediator complex.</text>
</comment>